<evidence type="ECO:0000313" key="3">
    <source>
        <dbReference type="Proteomes" id="UP001484239"/>
    </source>
</evidence>
<dbReference type="RefSeq" id="WP_405279571.1">
    <property type="nucleotide sequence ID" value="NZ_JBBHLI010000003.1"/>
</dbReference>
<gene>
    <name evidence="2" type="ORF">WI372_07525</name>
</gene>
<keyword evidence="1" id="KW-0472">Membrane</keyword>
<feature type="transmembrane region" description="Helical" evidence="1">
    <location>
        <begin position="90"/>
        <end position="111"/>
    </location>
</feature>
<organism evidence="2 3">
    <name type="scientific">Gaopeijia maritima</name>
    <dbReference type="NCBI Taxonomy" id="3119007"/>
    <lineage>
        <taxon>Bacteria</taxon>
        <taxon>Pseudomonadati</taxon>
        <taxon>Gemmatimonadota</taxon>
        <taxon>Longimicrobiia</taxon>
        <taxon>Gaopeijiales</taxon>
        <taxon>Gaopeijiaceae</taxon>
        <taxon>Gaopeijia</taxon>
    </lineage>
</organism>
<keyword evidence="1" id="KW-0812">Transmembrane</keyword>
<evidence type="ECO:0000256" key="1">
    <source>
        <dbReference type="SAM" id="Phobius"/>
    </source>
</evidence>
<feature type="transmembrane region" description="Helical" evidence="1">
    <location>
        <begin position="5"/>
        <end position="25"/>
    </location>
</feature>
<name>A0ABU9E7Y1_9BACT</name>
<sequence>MRNLIIRTVINALALWAAATFVGGIQLSDDVGQVVLVALVFGLVNAVLKPILKFISFPLIIATLGLFALVVNAALLKITAALMDGFVVDGWGAAILGSIVVSLVTMVLGGLKDDD</sequence>
<keyword evidence="1" id="KW-1133">Transmembrane helix</keyword>
<reference evidence="2 3" key="1">
    <citation type="submission" date="2024-02" db="EMBL/GenBank/DDBJ databases">
        <title>A novel Gemmatimonadota bacterium.</title>
        <authorList>
            <person name="Du Z.-J."/>
            <person name="Ye Y.-Q."/>
        </authorList>
    </citation>
    <scope>NUCLEOTIDE SEQUENCE [LARGE SCALE GENOMIC DNA]</scope>
    <source>
        <strain evidence="2 3">DH-20</strain>
    </source>
</reference>
<dbReference type="PANTHER" id="PTHR37309:SF1">
    <property type="entry name" value="SLR0284 PROTEIN"/>
    <property type="match status" value="1"/>
</dbReference>
<dbReference type="Pfam" id="PF04020">
    <property type="entry name" value="Phage_holin_4_2"/>
    <property type="match status" value="1"/>
</dbReference>
<keyword evidence="3" id="KW-1185">Reference proteome</keyword>
<feature type="transmembrane region" description="Helical" evidence="1">
    <location>
        <begin position="55"/>
        <end position="78"/>
    </location>
</feature>
<accession>A0ABU9E7Y1</accession>
<evidence type="ECO:0000313" key="2">
    <source>
        <dbReference type="EMBL" id="MEK9500822.1"/>
    </source>
</evidence>
<feature type="transmembrane region" description="Helical" evidence="1">
    <location>
        <begin position="31"/>
        <end position="48"/>
    </location>
</feature>
<dbReference type="InterPro" id="IPR007165">
    <property type="entry name" value="Phage_holin_4_2"/>
</dbReference>
<comment type="caution">
    <text evidence="2">The sequence shown here is derived from an EMBL/GenBank/DDBJ whole genome shotgun (WGS) entry which is preliminary data.</text>
</comment>
<proteinExistence type="predicted"/>
<dbReference type="PANTHER" id="PTHR37309">
    <property type="entry name" value="SLR0284 PROTEIN"/>
    <property type="match status" value="1"/>
</dbReference>
<dbReference type="EMBL" id="JBBHLI010000003">
    <property type="protein sequence ID" value="MEK9500822.1"/>
    <property type="molecule type" value="Genomic_DNA"/>
</dbReference>
<dbReference type="Proteomes" id="UP001484239">
    <property type="component" value="Unassembled WGS sequence"/>
</dbReference>
<protein>
    <submittedName>
        <fullName evidence="2">Phage holin family protein</fullName>
    </submittedName>
</protein>